<dbReference type="EMBL" id="JACIEC010000008">
    <property type="protein sequence ID" value="MBB4145488.1"/>
    <property type="molecule type" value="Genomic_DNA"/>
</dbReference>
<gene>
    <name evidence="1" type="ORF">GGQ72_004052</name>
</gene>
<sequence length="380" mass="42131">MAQVFRALREAMSKVRTFEEADLDDVANLFQRLLRKTSQPANDDLRSYFRQIFLDNARPEPAFRSRVHLRDDGSVSGFIGVLPVSMQFKDRQILALDCGSFVSDDRDVDPFAGARLLRDVLSGPQDLSFTETANDISTEMWKSMRATVLGSYSLGWLRILRPASFAIEAATNHMRALKVMRPFGHAFDGVLSRALGPSSWLGYERTPGKADAFLTEPISDSDFAELLPGLLTQYAIRPVWSNGQLEAMLQHATRKRNYGERHQRAVKNRGGKIIGLYLLYGNKGDIGRTVQVVSEPGLESIVIDCLLRDASALGLVAIRGASQPSIIQAMIGKKCAFVPSAATIVHTHDRELLEALKSGQAFINGLVGEGWTRFIGDRFE</sequence>
<keyword evidence="2" id="KW-1185">Reference proteome</keyword>
<dbReference type="AlphaFoldDB" id="A0A7W6LJF5"/>
<dbReference type="Proteomes" id="UP000519897">
    <property type="component" value="Unassembled WGS sequence"/>
</dbReference>
<proteinExistence type="predicted"/>
<evidence type="ECO:0000313" key="1">
    <source>
        <dbReference type="EMBL" id="MBB4145488.1"/>
    </source>
</evidence>
<organism evidence="1 2">
    <name type="scientific">Rhizobium rhizoryzae</name>
    <dbReference type="NCBI Taxonomy" id="451876"/>
    <lineage>
        <taxon>Bacteria</taxon>
        <taxon>Pseudomonadati</taxon>
        <taxon>Pseudomonadota</taxon>
        <taxon>Alphaproteobacteria</taxon>
        <taxon>Hyphomicrobiales</taxon>
        <taxon>Rhizobiaceae</taxon>
        <taxon>Rhizobium/Agrobacterium group</taxon>
        <taxon>Rhizobium</taxon>
    </lineage>
</organism>
<dbReference type="RefSeq" id="WP_246251365.1">
    <property type="nucleotide sequence ID" value="NZ_CP049249.1"/>
</dbReference>
<evidence type="ECO:0008006" key="3">
    <source>
        <dbReference type="Google" id="ProtNLM"/>
    </source>
</evidence>
<comment type="caution">
    <text evidence="1">The sequence shown here is derived from an EMBL/GenBank/DDBJ whole genome shotgun (WGS) entry which is preliminary data.</text>
</comment>
<name>A0A7W6LJF5_9HYPH</name>
<protein>
    <recommendedName>
        <fullName evidence="3">GNAT family N-acetyltransferase</fullName>
    </recommendedName>
</protein>
<reference evidence="1 2" key="1">
    <citation type="submission" date="2020-08" db="EMBL/GenBank/DDBJ databases">
        <title>Genomic Encyclopedia of Type Strains, Phase IV (KMG-IV): sequencing the most valuable type-strain genomes for metagenomic binning, comparative biology and taxonomic classification.</title>
        <authorList>
            <person name="Goeker M."/>
        </authorList>
    </citation>
    <scope>NUCLEOTIDE SEQUENCE [LARGE SCALE GENOMIC DNA]</scope>
    <source>
        <strain evidence="1 2">DSM 29514</strain>
    </source>
</reference>
<evidence type="ECO:0000313" key="2">
    <source>
        <dbReference type="Proteomes" id="UP000519897"/>
    </source>
</evidence>
<accession>A0A7W6LJF5</accession>